<dbReference type="RefSeq" id="WP_095636195.1">
    <property type="nucleotide sequence ID" value="NZ_NSKC01000002.1"/>
</dbReference>
<organism evidence="4 5">
    <name type="scientific">Halorubrum salipaludis</name>
    <dbReference type="NCBI Taxonomy" id="2032630"/>
    <lineage>
        <taxon>Archaea</taxon>
        <taxon>Methanobacteriati</taxon>
        <taxon>Methanobacteriota</taxon>
        <taxon>Stenosarchaea group</taxon>
        <taxon>Halobacteria</taxon>
        <taxon>Halobacteriales</taxon>
        <taxon>Haloferacaceae</taxon>
        <taxon>Halorubrum</taxon>
    </lineage>
</organism>
<protein>
    <submittedName>
        <fullName evidence="4">Poly-gamma-glutamate biosynthesis protein</fullName>
    </submittedName>
</protein>
<evidence type="ECO:0000259" key="3">
    <source>
        <dbReference type="SMART" id="SM00854"/>
    </source>
</evidence>
<feature type="domain" description="Capsule synthesis protein CapA" evidence="3">
    <location>
        <begin position="61"/>
        <end position="309"/>
    </location>
</feature>
<evidence type="ECO:0000256" key="2">
    <source>
        <dbReference type="SAM" id="MobiDB-lite"/>
    </source>
</evidence>
<dbReference type="SUPFAM" id="SSF56300">
    <property type="entry name" value="Metallo-dependent phosphatases"/>
    <property type="match status" value="1"/>
</dbReference>
<dbReference type="EMBL" id="NSKC01000002">
    <property type="protein sequence ID" value="PAU84923.1"/>
    <property type="molecule type" value="Genomic_DNA"/>
</dbReference>
<dbReference type="InterPro" id="IPR019079">
    <property type="entry name" value="Capsule_synth_CapA"/>
</dbReference>
<feature type="region of interest" description="Disordered" evidence="2">
    <location>
        <begin position="20"/>
        <end position="56"/>
    </location>
</feature>
<evidence type="ECO:0000256" key="1">
    <source>
        <dbReference type="ARBA" id="ARBA00005662"/>
    </source>
</evidence>
<dbReference type="AlphaFoldDB" id="A0A2A2FK33"/>
<comment type="similarity">
    <text evidence="1">Belongs to the CapA family.</text>
</comment>
<sequence>MRMRRTLLTTGVAGLVGLAGCSGTTPNSGDGNPDGVDEGTGSSDGAGSDDAGDDTEYDATRIGFVGDLMLGRSVNERWAGDDEPENVWGSTLSRLEALDGLVGNLECCVSDRGTKWPDKGYYFRSDPEFAVPALEAAGASFVSLANNHVLDYGERALWDTDSHLSDAGIAHAGAGTDREAALEPAVFEAGDLTVAAFGLTDQAEEFAAGDSDPGTAFATLDPAAPTTRTLVEGILDSAAAHDPDLVVASLHWGPNWETEPCGVHERFGRWLIDQGVDVVHGHSAHVLQGVEVYEGRPIIYDAADFVDDYISYADREGVRNKRSALFELAVRDGDLEALEVVPIEIADEAATLADDEVAEWVRDTITERSAAFDTEVERSDDRLVIPLGDTETSS</sequence>
<comment type="caution">
    <text evidence="4">The sequence shown here is derived from an EMBL/GenBank/DDBJ whole genome shotgun (WGS) entry which is preliminary data.</text>
</comment>
<gene>
    <name evidence="4" type="ORF">CK500_05260</name>
</gene>
<accession>A0A2A2FK33</accession>
<dbReference type="PROSITE" id="PS51257">
    <property type="entry name" value="PROKAR_LIPOPROTEIN"/>
    <property type="match status" value="1"/>
</dbReference>
<dbReference type="Proteomes" id="UP000218083">
    <property type="component" value="Unassembled WGS sequence"/>
</dbReference>
<dbReference type="Gene3D" id="3.60.21.10">
    <property type="match status" value="1"/>
</dbReference>
<evidence type="ECO:0000313" key="5">
    <source>
        <dbReference type="Proteomes" id="UP000218083"/>
    </source>
</evidence>
<dbReference type="PANTHER" id="PTHR33393">
    <property type="entry name" value="POLYGLUTAMINE SYNTHESIS ACCESSORY PROTEIN RV0574C-RELATED"/>
    <property type="match status" value="1"/>
</dbReference>
<dbReference type="OrthoDB" id="199819at2157"/>
<proteinExistence type="inferred from homology"/>
<dbReference type="InterPro" id="IPR052169">
    <property type="entry name" value="CW_Biosynth-Accessory"/>
</dbReference>
<keyword evidence="5" id="KW-1185">Reference proteome</keyword>
<dbReference type="PANTHER" id="PTHR33393:SF11">
    <property type="entry name" value="POLYGLUTAMINE SYNTHESIS ACCESSORY PROTEIN RV0574C-RELATED"/>
    <property type="match status" value="1"/>
</dbReference>
<feature type="compositionally biased region" description="Low complexity" evidence="2">
    <location>
        <begin position="39"/>
        <end position="49"/>
    </location>
</feature>
<reference evidence="4 5" key="1">
    <citation type="submission" date="2017-08" db="EMBL/GenBank/DDBJ databases">
        <title>The strain WRN001 was isolated from Binhai saline alkaline soil, Tianjin, China.</title>
        <authorList>
            <person name="Liu D."/>
            <person name="Zhang G."/>
        </authorList>
    </citation>
    <scope>NUCLEOTIDE SEQUENCE [LARGE SCALE GENOMIC DNA]</scope>
    <source>
        <strain evidence="4 5">WN019</strain>
    </source>
</reference>
<evidence type="ECO:0000313" key="4">
    <source>
        <dbReference type="EMBL" id="PAU84923.1"/>
    </source>
</evidence>
<dbReference type="InterPro" id="IPR029052">
    <property type="entry name" value="Metallo-depent_PP-like"/>
</dbReference>
<name>A0A2A2FK33_9EURY</name>
<dbReference type="CDD" id="cd07381">
    <property type="entry name" value="MPP_CapA"/>
    <property type="match status" value="1"/>
</dbReference>
<dbReference type="Pfam" id="PF09587">
    <property type="entry name" value="PGA_cap"/>
    <property type="match status" value="1"/>
</dbReference>
<dbReference type="SMART" id="SM00854">
    <property type="entry name" value="PGA_cap"/>
    <property type="match status" value="1"/>
</dbReference>